<proteinExistence type="inferred from homology"/>
<dbReference type="Pfam" id="PF01494">
    <property type="entry name" value="FAD_binding_3"/>
    <property type="match status" value="1"/>
</dbReference>
<dbReference type="GO" id="GO:0004497">
    <property type="term" value="F:monooxygenase activity"/>
    <property type="evidence" value="ECO:0007669"/>
    <property type="project" value="UniProtKB-KW"/>
</dbReference>
<feature type="domain" description="FAD-binding" evidence="5">
    <location>
        <begin position="13"/>
        <end position="197"/>
    </location>
</feature>
<evidence type="ECO:0000313" key="6">
    <source>
        <dbReference type="EMBL" id="PON83526.1"/>
    </source>
</evidence>
<keyword evidence="4" id="KW-0472">Membrane</keyword>
<dbReference type="InterPro" id="IPR002938">
    <property type="entry name" value="FAD-bd"/>
</dbReference>
<comment type="similarity">
    <text evidence="3">Belongs to the 3-hydroxybenzoate 6-hydroxylase family.</text>
</comment>
<dbReference type="PANTHER" id="PTHR45934:SF1">
    <property type="entry name" value="OS04G0423100 PROTEIN"/>
    <property type="match status" value="1"/>
</dbReference>
<feature type="non-terminal residue" evidence="6">
    <location>
        <position position="1"/>
    </location>
</feature>
<dbReference type="InterPro" id="IPR036188">
    <property type="entry name" value="FAD/NAD-bd_sf"/>
</dbReference>
<name>A0A2P5ED96_TREOI</name>
<keyword evidence="4" id="KW-0812">Transmembrane</keyword>
<sequence>KTERKEDMEMKEDIVIVGAGIAGLATAVALKRVGVKALVLERSDGLRATGAALSLFPNAWLALDALGVSQKLTSIYAPFKKGYVTNLETGAIQEVSFSGANKNNDATGARAVHRKALLNALAEELPTDSIRFSCKITAIETQEQEGSSVAVVHMDDGTVIKAKVLIGCDGVHSVAASWLGLPPTVHSGRSAVRGMAVFPQGHGMKEEVHQFVGPGLRAGFAPLTDKDVYWFLVCDSPAKGSTF</sequence>
<evidence type="ECO:0000313" key="7">
    <source>
        <dbReference type="Proteomes" id="UP000237000"/>
    </source>
</evidence>
<dbReference type="OrthoDB" id="1878542at2759"/>
<protein>
    <recommendedName>
        <fullName evidence="5">FAD-binding domain-containing protein</fullName>
    </recommendedName>
</protein>
<evidence type="ECO:0000256" key="3">
    <source>
        <dbReference type="ARBA" id="ARBA00024018"/>
    </source>
</evidence>
<keyword evidence="7" id="KW-1185">Reference proteome</keyword>
<evidence type="ECO:0000256" key="1">
    <source>
        <dbReference type="ARBA" id="ARBA00023002"/>
    </source>
</evidence>
<evidence type="ECO:0000256" key="4">
    <source>
        <dbReference type="SAM" id="Phobius"/>
    </source>
</evidence>
<dbReference type="GO" id="GO:0071949">
    <property type="term" value="F:FAD binding"/>
    <property type="evidence" value="ECO:0007669"/>
    <property type="project" value="InterPro"/>
</dbReference>
<gene>
    <name evidence="6" type="ORF">TorRG33x02_206810</name>
</gene>
<dbReference type="InParanoid" id="A0A2P5ED96"/>
<evidence type="ECO:0000259" key="5">
    <source>
        <dbReference type="Pfam" id="PF01494"/>
    </source>
</evidence>
<dbReference type="InterPro" id="IPR044560">
    <property type="entry name" value="MOase"/>
</dbReference>
<keyword evidence="2" id="KW-0503">Monooxygenase</keyword>
<keyword evidence="1" id="KW-0560">Oxidoreductase</keyword>
<dbReference type="Gene3D" id="3.50.50.60">
    <property type="entry name" value="FAD/NAD(P)-binding domain"/>
    <property type="match status" value="1"/>
</dbReference>
<dbReference type="PRINTS" id="PR00420">
    <property type="entry name" value="RNGMNOXGNASE"/>
</dbReference>
<reference evidence="7" key="1">
    <citation type="submission" date="2016-06" db="EMBL/GenBank/DDBJ databases">
        <title>Parallel loss of symbiosis genes in relatives of nitrogen-fixing non-legume Parasponia.</title>
        <authorList>
            <person name="Van Velzen R."/>
            <person name="Holmer R."/>
            <person name="Bu F."/>
            <person name="Rutten L."/>
            <person name="Van Zeijl A."/>
            <person name="Liu W."/>
            <person name="Santuari L."/>
            <person name="Cao Q."/>
            <person name="Sharma T."/>
            <person name="Shen D."/>
            <person name="Roswanjaya Y."/>
            <person name="Wardhani T."/>
            <person name="Kalhor M.S."/>
            <person name="Jansen J."/>
            <person name="Van den Hoogen J."/>
            <person name="Gungor B."/>
            <person name="Hartog M."/>
            <person name="Hontelez J."/>
            <person name="Verver J."/>
            <person name="Yang W.-C."/>
            <person name="Schijlen E."/>
            <person name="Repin R."/>
            <person name="Schilthuizen M."/>
            <person name="Schranz E."/>
            <person name="Heidstra R."/>
            <person name="Miyata K."/>
            <person name="Fedorova E."/>
            <person name="Kohlen W."/>
            <person name="Bisseling T."/>
            <person name="Smit S."/>
            <person name="Geurts R."/>
        </authorList>
    </citation>
    <scope>NUCLEOTIDE SEQUENCE [LARGE SCALE GENOMIC DNA]</scope>
    <source>
        <strain evidence="7">cv. RG33-2</strain>
    </source>
</reference>
<organism evidence="6 7">
    <name type="scientific">Trema orientale</name>
    <name type="common">Charcoal tree</name>
    <name type="synonym">Celtis orientalis</name>
    <dbReference type="NCBI Taxonomy" id="63057"/>
    <lineage>
        <taxon>Eukaryota</taxon>
        <taxon>Viridiplantae</taxon>
        <taxon>Streptophyta</taxon>
        <taxon>Embryophyta</taxon>
        <taxon>Tracheophyta</taxon>
        <taxon>Spermatophyta</taxon>
        <taxon>Magnoliopsida</taxon>
        <taxon>eudicotyledons</taxon>
        <taxon>Gunneridae</taxon>
        <taxon>Pentapetalae</taxon>
        <taxon>rosids</taxon>
        <taxon>fabids</taxon>
        <taxon>Rosales</taxon>
        <taxon>Cannabaceae</taxon>
        <taxon>Trema</taxon>
    </lineage>
</organism>
<dbReference type="AlphaFoldDB" id="A0A2P5ED96"/>
<accession>A0A2P5ED96</accession>
<dbReference type="SUPFAM" id="SSF51905">
    <property type="entry name" value="FAD/NAD(P)-binding domain"/>
    <property type="match status" value="1"/>
</dbReference>
<comment type="caution">
    <text evidence="6">The sequence shown here is derived from an EMBL/GenBank/DDBJ whole genome shotgun (WGS) entry which is preliminary data.</text>
</comment>
<keyword evidence="4" id="KW-1133">Transmembrane helix</keyword>
<feature type="transmembrane region" description="Helical" evidence="4">
    <location>
        <begin position="14"/>
        <end position="33"/>
    </location>
</feature>
<dbReference type="EMBL" id="JXTC01000177">
    <property type="protein sequence ID" value="PON83526.1"/>
    <property type="molecule type" value="Genomic_DNA"/>
</dbReference>
<dbReference type="Proteomes" id="UP000237000">
    <property type="component" value="Unassembled WGS sequence"/>
</dbReference>
<dbReference type="STRING" id="63057.A0A2P5ED96"/>
<dbReference type="PANTHER" id="PTHR45934">
    <property type="entry name" value="FAD/NAD(P)-BINDING OXIDOREDUCTASE FAMILY PROTEIN"/>
    <property type="match status" value="1"/>
</dbReference>
<evidence type="ECO:0000256" key="2">
    <source>
        <dbReference type="ARBA" id="ARBA00023033"/>
    </source>
</evidence>